<evidence type="ECO:0000313" key="6">
    <source>
        <dbReference type="Proteomes" id="UP000424462"/>
    </source>
</evidence>
<dbReference type="GO" id="GO:0030973">
    <property type="term" value="F:molybdate ion binding"/>
    <property type="evidence" value="ECO:0007669"/>
    <property type="project" value="TreeGrafter"/>
</dbReference>
<keyword evidence="3" id="KW-0732">Signal</keyword>
<reference evidence="5 6" key="1">
    <citation type="submission" date="2019-11" db="EMBL/GenBank/DDBJ databases">
        <title>Complete genome sequence of Corynebacterium kalinowskii 1959, a novel Corynebacterium species isolated from soil of a small paddock in Vilsendorf, Germany.</title>
        <authorList>
            <person name="Schaffert L."/>
            <person name="Ruwe M."/>
            <person name="Milse J."/>
            <person name="Hanuschka K."/>
            <person name="Ortseifen V."/>
            <person name="Droste J."/>
            <person name="Brandt D."/>
            <person name="Schlueter L."/>
            <person name="Kutter Y."/>
            <person name="Vinke S."/>
            <person name="Viehoefer P."/>
            <person name="Jacob L."/>
            <person name="Luebke N.-C."/>
            <person name="Schulte-Berndt E."/>
            <person name="Hain C."/>
            <person name="Linder M."/>
            <person name="Schmidt P."/>
            <person name="Wollenschlaeger L."/>
            <person name="Luttermann T."/>
            <person name="Thieme E."/>
            <person name="Hassa J."/>
            <person name="Haak M."/>
            <person name="Wittchen M."/>
            <person name="Mentz A."/>
            <person name="Persicke M."/>
            <person name="Busche T."/>
            <person name="Ruckert C."/>
        </authorList>
    </citation>
    <scope>NUCLEOTIDE SEQUENCE [LARGE SCALE GENOMIC DNA]</scope>
    <source>
        <strain evidence="5 6">2039</strain>
    </source>
</reference>
<dbReference type="NCBIfam" id="TIGR01256">
    <property type="entry name" value="modA"/>
    <property type="match status" value="1"/>
</dbReference>
<sequence>MLSKCPAHTDGKLKTAPMLKFPALRSLITLTGASILLVACSPAISGTTAESVELMVLGAASTRVVNEELAELSGHHLEFINAGSSTLVQQLTDGSPGDVLLTADRAVMDSAVESGVVADPVAFATNSMVMVVPAGNPAGITGVDDSLTEANVVLCDPQVPCGRVAAEIIGNQGYQVEAVSLEHSVADALGKVTSGEADAGWVYRSDAQAAGDAVEVIDIPGAGEVPNTLYAAVTADSTHPDQAAELVELIRGADMAAVWQDNGFTPTS</sequence>
<dbReference type="SUPFAM" id="SSF53850">
    <property type="entry name" value="Periplasmic binding protein-like II"/>
    <property type="match status" value="1"/>
</dbReference>
<feature type="binding site" evidence="4">
    <location>
        <position position="84"/>
    </location>
    <ligand>
        <name>molybdate</name>
        <dbReference type="ChEBI" id="CHEBI:36264"/>
    </ligand>
</feature>
<evidence type="ECO:0000313" key="5">
    <source>
        <dbReference type="EMBL" id="QGU07072.1"/>
    </source>
</evidence>
<feature type="binding site" evidence="4">
    <location>
        <position position="185"/>
    </location>
    <ligand>
        <name>molybdate</name>
        <dbReference type="ChEBI" id="CHEBI:36264"/>
    </ligand>
</feature>
<dbReference type="GO" id="GO:0015689">
    <property type="term" value="P:molybdate ion transport"/>
    <property type="evidence" value="ECO:0007669"/>
    <property type="project" value="InterPro"/>
</dbReference>
<keyword evidence="6" id="KW-1185">Reference proteome</keyword>
<dbReference type="KEGG" id="cok:COCCU_05640"/>
<evidence type="ECO:0000256" key="1">
    <source>
        <dbReference type="ARBA" id="ARBA00009175"/>
    </source>
</evidence>
<name>A0A6B8VNG9_9CORY</name>
<keyword evidence="2 4" id="KW-0479">Metal-binding</keyword>
<organism evidence="5 6">
    <name type="scientific">Corynebacterium occultum</name>
    <dbReference type="NCBI Taxonomy" id="2675219"/>
    <lineage>
        <taxon>Bacteria</taxon>
        <taxon>Bacillati</taxon>
        <taxon>Actinomycetota</taxon>
        <taxon>Actinomycetes</taxon>
        <taxon>Mycobacteriales</taxon>
        <taxon>Corynebacteriaceae</taxon>
        <taxon>Corynebacterium</taxon>
    </lineage>
</organism>
<dbReference type="AlphaFoldDB" id="A0A6B8VNG9"/>
<dbReference type="InterPro" id="IPR050682">
    <property type="entry name" value="ModA/WtpA"/>
</dbReference>
<dbReference type="PANTHER" id="PTHR30632:SF0">
    <property type="entry name" value="SULFATE-BINDING PROTEIN"/>
    <property type="match status" value="1"/>
</dbReference>
<proteinExistence type="inferred from homology"/>
<evidence type="ECO:0000256" key="2">
    <source>
        <dbReference type="ARBA" id="ARBA00022723"/>
    </source>
</evidence>
<accession>A0A6B8VNG9</accession>
<comment type="similarity">
    <text evidence="1">Belongs to the bacterial solute-binding protein ModA family.</text>
</comment>
<dbReference type="Pfam" id="PF13531">
    <property type="entry name" value="SBP_bac_11"/>
    <property type="match status" value="1"/>
</dbReference>
<feature type="binding site" evidence="4">
    <location>
        <position position="61"/>
    </location>
    <ligand>
        <name>molybdate</name>
        <dbReference type="ChEBI" id="CHEBI:36264"/>
    </ligand>
</feature>
<dbReference type="EMBL" id="CP046455">
    <property type="protein sequence ID" value="QGU07072.1"/>
    <property type="molecule type" value="Genomic_DNA"/>
</dbReference>
<dbReference type="PIRSF" id="PIRSF004846">
    <property type="entry name" value="ModA"/>
    <property type="match status" value="1"/>
</dbReference>
<evidence type="ECO:0000256" key="4">
    <source>
        <dbReference type="PIRSR" id="PIRSR004846-1"/>
    </source>
</evidence>
<feature type="binding site" evidence="4">
    <location>
        <position position="203"/>
    </location>
    <ligand>
        <name>molybdate</name>
        <dbReference type="ChEBI" id="CHEBI:36264"/>
    </ligand>
</feature>
<evidence type="ECO:0000256" key="3">
    <source>
        <dbReference type="ARBA" id="ARBA00022729"/>
    </source>
</evidence>
<protein>
    <submittedName>
        <fullName evidence="5">Molybdate-binding periplasmic protein</fullName>
    </submittedName>
</protein>
<keyword evidence="4" id="KW-0500">Molybdenum</keyword>
<dbReference type="InterPro" id="IPR005950">
    <property type="entry name" value="ModA"/>
</dbReference>
<dbReference type="Proteomes" id="UP000424462">
    <property type="component" value="Chromosome"/>
</dbReference>
<gene>
    <name evidence="5" type="primary">modA</name>
    <name evidence="5" type="ORF">COCCU_05640</name>
</gene>
<dbReference type="PANTHER" id="PTHR30632">
    <property type="entry name" value="MOLYBDATE-BINDING PERIPLASMIC PROTEIN"/>
    <property type="match status" value="1"/>
</dbReference>
<dbReference type="Gene3D" id="3.40.190.10">
    <property type="entry name" value="Periplasmic binding protein-like II"/>
    <property type="match status" value="2"/>
</dbReference>
<dbReference type="GO" id="GO:0046872">
    <property type="term" value="F:metal ion binding"/>
    <property type="evidence" value="ECO:0007669"/>
    <property type="project" value="UniProtKB-KW"/>
</dbReference>